<dbReference type="PANTHER" id="PTHR11462">
    <property type="entry name" value="JUN TRANSCRIPTION FACTOR-RELATED"/>
    <property type="match status" value="1"/>
</dbReference>
<dbReference type="SUPFAM" id="SSF57959">
    <property type="entry name" value="Leucine zipper domain"/>
    <property type="match status" value="1"/>
</dbReference>
<keyword evidence="7" id="KW-1185">Reference proteome</keyword>
<feature type="coiled-coil region" evidence="4">
    <location>
        <begin position="292"/>
        <end position="345"/>
    </location>
</feature>
<evidence type="ECO:0000313" key="6">
    <source>
        <dbReference type="EMBL" id="KAG0254513.1"/>
    </source>
</evidence>
<gene>
    <name evidence="6" type="ORF">DFQ27_006803</name>
</gene>
<dbReference type="GO" id="GO:0005667">
    <property type="term" value="C:transcription regulator complex"/>
    <property type="evidence" value="ECO:0007669"/>
    <property type="project" value="TreeGrafter"/>
</dbReference>
<dbReference type="CDD" id="cd12193">
    <property type="entry name" value="bZIP_GCN4"/>
    <property type="match status" value="1"/>
</dbReference>
<evidence type="ECO:0000313" key="7">
    <source>
        <dbReference type="Proteomes" id="UP000807716"/>
    </source>
</evidence>
<dbReference type="InterPro" id="IPR046347">
    <property type="entry name" value="bZIP_sf"/>
</dbReference>
<dbReference type="Proteomes" id="UP000807716">
    <property type="component" value="Unassembled WGS sequence"/>
</dbReference>
<dbReference type="AlphaFoldDB" id="A0A9P6PYB0"/>
<dbReference type="Pfam" id="PF00170">
    <property type="entry name" value="bZIP_1"/>
    <property type="match status" value="1"/>
</dbReference>
<name>A0A9P6PYB0_9FUNG</name>
<dbReference type="PROSITE" id="PS50217">
    <property type="entry name" value="BZIP"/>
    <property type="match status" value="1"/>
</dbReference>
<organism evidence="6 7">
    <name type="scientific">Actinomortierella ambigua</name>
    <dbReference type="NCBI Taxonomy" id="1343610"/>
    <lineage>
        <taxon>Eukaryota</taxon>
        <taxon>Fungi</taxon>
        <taxon>Fungi incertae sedis</taxon>
        <taxon>Mucoromycota</taxon>
        <taxon>Mortierellomycotina</taxon>
        <taxon>Mortierellomycetes</taxon>
        <taxon>Mortierellales</taxon>
        <taxon>Mortierellaceae</taxon>
        <taxon>Actinomortierella</taxon>
    </lineage>
</organism>
<evidence type="ECO:0000256" key="2">
    <source>
        <dbReference type="ARBA" id="ARBA00023125"/>
    </source>
</evidence>
<evidence type="ECO:0000259" key="5">
    <source>
        <dbReference type="PROSITE" id="PS50217"/>
    </source>
</evidence>
<keyword evidence="2" id="KW-0238">DNA-binding</keyword>
<dbReference type="InterPro" id="IPR004827">
    <property type="entry name" value="bZIP"/>
</dbReference>
<dbReference type="InterPro" id="IPR050946">
    <property type="entry name" value="AP-1_TF_bZIP"/>
</dbReference>
<keyword evidence="3" id="KW-0804">Transcription</keyword>
<accession>A0A9P6PYB0</accession>
<reference evidence="6" key="1">
    <citation type="journal article" date="2020" name="Fungal Divers.">
        <title>Resolving the Mortierellaceae phylogeny through synthesis of multi-gene phylogenetics and phylogenomics.</title>
        <authorList>
            <person name="Vandepol N."/>
            <person name="Liber J."/>
            <person name="Desiro A."/>
            <person name="Na H."/>
            <person name="Kennedy M."/>
            <person name="Barry K."/>
            <person name="Grigoriev I.V."/>
            <person name="Miller A.N."/>
            <person name="O'Donnell K."/>
            <person name="Stajich J.E."/>
            <person name="Bonito G."/>
        </authorList>
    </citation>
    <scope>NUCLEOTIDE SEQUENCE</scope>
    <source>
        <strain evidence="6">BC1065</strain>
    </source>
</reference>
<comment type="caution">
    <text evidence="6">The sequence shown here is derived from an EMBL/GenBank/DDBJ whole genome shotgun (WGS) entry which is preliminary data.</text>
</comment>
<dbReference type="GO" id="GO:0000981">
    <property type="term" value="F:DNA-binding transcription factor activity, RNA polymerase II-specific"/>
    <property type="evidence" value="ECO:0007669"/>
    <property type="project" value="TreeGrafter"/>
</dbReference>
<dbReference type="EMBL" id="JAAAJB010000511">
    <property type="protein sequence ID" value="KAG0254513.1"/>
    <property type="molecule type" value="Genomic_DNA"/>
</dbReference>
<feature type="domain" description="BZIP" evidence="5">
    <location>
        <begin position="267"/>
        <end position="319"/>
    </location>
</feature>
<dbReference type="PROSITE" id="PS00036">
    <property type="entry name" value="BZIP_BASIC"/>
    <property type="match status" value="1"/>
</dbReference>
<dbReference type="GO" id="GO:1903833">
    <property type="term" value="P:positive regulation of cellular response to amino acid starvation"/>
    <property type="evidence" value="ECO:0007669"/>
    <property type="project" value="TreeGrafter"/>
</dbReference>
<keyword evidence="4" id="KW-0175">Coiled coil</keyword>
<protein>
    <recommendedName>
        <fullName evidence="5">BZIP domain-containing protein</fullName>
    </recommendedName>
</protein>
<dbReference type="GO" id="GO:0000978">
    <property type="term" value="F:RNA polymerase II cis-regulatory region sequence-specific DNA binding"/>
    <property type="evidence" value="ECO:0007669"/>
    <property type="project" value="TreeGrafter"/>
</dbReference>
<keyword evidence="1" id="KW-0805">Transcription regulation</keyword>
<evidence type="ECO:0000256" key="3">
    <source>
        <dbReference type="ARBA" id="ARBA00023163"/>
    </source>
</evidence>
<evidence type="ECO:0000256" key="1">
    <source>
        <dbReference type="ARBA" id="ARBA00023015"/>
    </source>
</evidence>
<evidence type="ECO:0000256" key="4">
    <source>
        <dbReference type="SAM" id="Coils"/>
    </source>
</evidence>
<sequence length="364" mass="37822">MALPVNYALLDNINDAKLNKSANALELALAHFGKFNASVNDANLASPTNNNADGSGFDEWLAADLQFGTIAGDDLASPLESSPLSALEESPILGFDSFGSELDGASSPLFDMSELLNQSSSPSSPSLAAAATFVPATPMVSAPATPRLEIAAPVLPAATAVTAGPKVGLPVLTTDAVKQAAAALNIPWSDELEKAVIAQAMLPIGSTIPVANNNTSSTASPAPAPATPFVPATPVLAQSPLATAAALAASAPKMVKTNKRGIVVEEPEEVVAKRAKNTDAARRSRLKKLVKLETLEKKVEELETINKGLSLRVAVLESEKNAHLVKDAEQNARIAQLEAKLAEAHLALSQSHLAKLKSEKEEEK</sequence>
<dbReference type="PANTHER" id="PTHR11462:SF35">
    <property type="entry name" value="TRANSCRIPTION FACTOR JRA"/>
    <property type="match status" value="1"/>
</dbReference>
<dbReference type="Gene3D" id="3.30.160.60">
    <property type="entry name" value="Classic Zinc Finger"/>
    <property type="match status" value="1"/>
</dbReference>
<dbReference type="SMART" id="SM00338">
    <property type="entry name" value="BRLZ"/>
    <property type="match status" value="1"/>
</dbReference>
<dbReference type="GO" id="GO:0001080">
    <property type="term" value="P:nitrogen catabolite activation of transcription from RNA polymerase II promoter"/>
    <property type="evidence" value="ECO:0007669"/>
    <property type="project" value="TreeGrafter"/>
</dbReference>
<dbReference type="OrthoDB" id="2257100at2759"/>
<proteinExistence type="predicted"/>